<sequence>MNTEAPPKRPVPWWKWVAGWLLPPYGLYLLFSSNRFGRLVKVPLSILAILILVIAVDTTLYPHRVEDALVKKEITRFLSENSSFSLGGFRKAERIDAFVWKKKTYLVYRTLTHNGSLDFILLASKEGEYKTEAVYQTYPEKRWVTEKIFPLPPRAMLEFYEHRTKFGDLQRVWEEAGSLLAKTTEGTYRLTLERGRLAAVEDQSGKRVWKAEIQYELPKKVLDYFRKHEANLGKIDKVFGYEMDAEKESYHLSTDKGWYRVDIYDGGAIEIWKANTS</sequence>
<organism evidence="2 3">
    <name type="scientific">Caldibacillus debilis GB1</name>
    <dbReference type="NCBI Taxonomy" id="1339248"/>
    <lineage>
        <taxon>Bacteria</taxon>
        <taxon>Bacillati</taxon>
        <taxon>Bacillota</taxon>
        <taxon>Bacilli</taxon>
        <taxon>Bacillales</taxon>
        <taxon>Bacillaceae</taxon>
        <taxon>Caldibacillus</taxon>
    </lineage>
</organism>
<comment type="caution">
    <text evidence="2">The sequence shown here is derived from an EMBL/GenBank/DDBJ whole genome shotgun (WGS) entry which is preliminary data.</text>
</comment>
<protein>
    <submittedName>
        <fullName evidence="2">Uncharacterized protein</fullName>
    </submittedName>
</protein>
<dbReference type="RefSeq" id="WP_147402789.1">
    <property type="nucleotide sequence ID" value="NZ_AZRV01000035.1"/>
</dbReference>
<accession>A0A420VE68</accession>
<keyword evidence="1" id="KW-1133">Transmembrane helix</keyword>
<dbReference type="EMBL" id="AZRV01000035">
    <property type="protein sequence ID" value="RKO61698.1"/>
    <property type="molecule type" value="Genomic_DNA"/>
</dbReference>
<dbReference type="Proteomes" id="UP000286235">
    <property type="component" value="Unassembled WGS sequence"/>
</dbReference>
<name>A0A420VE68_9BACI</name>
<feature type="transmembrane region" description="Helical" evidence="1">
    <location>
        <begin position="43"/>
        <end position="61"/>
    </location>
</feature>
<gene>
    <name evidence="2" type="ORF">Cdeb_01169</name>
</gene>
<evidence type="ECO:0000256" key="1">
    <source>
        <dbReference type="SAM" id="Phobius"/>
    </source>
</evidence>
<keyword evidence="1" id="KW-0812">Transmembrane</keyword>
<feature type="transmembrane region" description="Helical" evidence="1">
    <location>
        <begin position="13"/>
        <end position="31"/>
    </location>
</feature>
<keyword evidence="1" id="KW-0472">Membrane</keyword>
<keyword evidence="3" id="KW-1185">Reference proteome</keyword>
<proteinExistence type="predicted"/>
<dbReference type="AlphaFoldDB" id="A0A420VE68"/>
<evidence type="ECO:0000313" key="3">
    <source>
        <dbReference type="Proteomes" id="UP000286235"/>
    </source>
</evidence>
<reference evidence="2 3" key="1">
    <citation type="submission" date="2013-12" db="EMBL/GenBank/DDBJ databases">
        <title>Genome and proteome characterization of Caldibacillus debilis GB1 derived from a cellulolytic aero-tolerant co-culture.</title>
        <authorList>
            <person name="Wushke S.T."/>
            <person name="Zhang X."/>
            <person name="Fristensky B."/>
            <person name="Wilkins J.A."/>
            <person name="Levin D.B."/>
            <person name="Sparling R."/>
        </authorList>
    </citation>
    <scope>NUCLEOTIDE SEQUENCE [LARGE SCALE GENOMIC DNA]</scope>
    <source>
        <strain evidence="2 3">GB1</strain>
    </source>
</reference>
<evidence type="ECO:0000313" key="2">
    <source>
        <dbReference type="EMBL" id="RKO61698.1"/>
    </source>
</evidence>